<dbReference type="EMBL" id="MU006748">
    <property type="protein sequence ID" value="KAF2622035.1"/>
    <property type="molecule type" value="Genomic_DNA"/>
</dbReference>
<comment type="caution">
    <text evidence="1">The sequence shown here is derived from an EMBL/GenBank/DDBJ whole genome shotgun (WGS) entry which is preliminary data.</text>
</comment>
<gene>
    <name evidence="1" type="ORF">BU25DRAFT_415559</name>
</gene>
<organism evidence="1 2">
    <name type="scientific">Macroventuria anomochaeta</name>
    <dbReference type="NCBI Taxonomy" id="301207"/>
    <lineage>
        <taxon>Eukaryota</taxon>
        <taxon>Fungi</taxon>
        <taxon>Dikarya</taxon>
        <taxon>Ascomycota</taxon>
        <taxon>Pezizomycotina</taxon>
        <taxon>Dothideomycetes</taxon>
        <taxon>Pleosporomycetidae</taxon>
        <taxon>Pleosporales</taxon>
        <taxon>Pleosporineae</taxon>
        <taxon>Didymellaceae</taxon>
        <taxon>Macroventuria</taxon>
    </lineage>
</organism>
<name>A0ACB6RJF0_9PLEO</name>
<evidence type="ECO:0000313" key="1">
    <source>
        <dbReference type="EMBL" id="KAF2622035.1"/>
    </source>
</evidence>
<sequence>MTASEVPQWLQTVNEKRLIREKAIHNFLGADKTRFEILQLDALGSTKSSARDVTAIDSVDNTLQAIASGAVSASTLCAAYVHR</sequence>
<evidence type="ECO:0000313" key="2">
    <source>
        <dbReference type="Proteomes" id="UP000799754"/>
    </source>
</evidence>
<proteinExistence type="predicted"/>
<reference evidence="1" key="1">
    <citation type="journal article" date="2020" name="Stud. Mycol.">
        <title>101 Dothideomycetes genomes: a test case for predicting lifestyles and emergence of pathogens.</title>
        <authorList>
            <person name="Haridas S."/>
            <person name="Albert R."/>
            <person name="Binder M."/>
            <person name="Bloem J."/>
            <person name="Labutti K."/>
            <person name="Salamov A."/>
            <person name="Andreopoulos B."/>
            <person name="Baker S."/>
            <person name="Barry K."/>
            <person name="Bills G."/>
            <person name="Bluhm B."/>
            <person name="Cannon C."/>
            <person name="Castanera R."/>
            <person name="Culley D."/>
            <person name="Daum C."/>
            <person name="Ezra D."/>
            <person name="Gonzalez J."/>
            <person name="Henrissat B."/>
            <person name="Kuo A."/>
            <person name="Liang C."/>
            <person name="Lipzen A."/>
            <person name="Lutzoni F."/>
            <person name="Magnuson J."/>
            <person name="Mondo S."/>
            <person name="Nolan M."/>
            <person name="Ohm R."/>
            <person name="Pangilinan J."/>
            <person name="Park H.-J."/>
            <person name="Ramirez L."/>
            <person name="Alfaro M."/>
            <person name="Sun H."/>
            <person name="Tritt A."/>
            <person name="Yoshinaga Y."/>
            <person name="Zwiers L.-H."/>
            <person name="Turgeon B."/>
            <person name="Goodwin S."/>
            <person name="Spatafora J."/>
            <person name="Crous P."/>
            <person name="Grigoriev I."/>
        </authorList>
    </citation>
    <scope>NUCLEOTIDE SEQUENCE</scope>
    <source>
        <strain evidence="1">CBS 525.71</strain>
    </source>
</reference>
<keyword evidence="2" id="KW-1185">Reference proteome</keyword>
<protein>
    <submittedName>
        <fullName evidence="1">Uncharacterized protein</fullName>
    </submittedName>
</protein>
<dbReference type="Proteomes" id="UP000799754">
    <property type="component" value="Unassembled WGS sequence"/>
</dbReference>
<accession>A0ACB6RJF0</accession>